<name>A0A3P7ZII6_HELPZ</name>
<reference evidence="3" key="2">
    <citation type="submission" date="2019-09" db="UniProtKB">
        <authorList>
            <consortium name="WormBaseParasite"/>
        </authorList>
    </citation>
    <scope>IDENTIFICATION</scope>
</reference>
<organism evidence="1">
    <name type="scientific">Heligmosomoides polygyrus</name>
    <name type="common">Parasitic roundworm</name>
    <dbReference type="NCBI Taxonomy" id="6339"/>
    <lineage>
        <taxon>Eukaryota</taxon>
        <taxon>Metazoa</taxon>
        <taxon>Ecdysozoa</taxon>
        <taxon>Nematoda</taxon>
        <taxon>Chromadorea</taxon>
        <taxon>Rhabditida</taxon>
        <taxon>Rhabditina</taxon>
        <taxon>Rhabditomorpha</taxon>
        <taxon>Strongyloidea</taxon>
        <taxon>Heligmosomidae</taxon>
        <taxon>Heligmosomoides</taxon>
    </lineage>
</organism>
<gene>
    <name evidence="1" type="ORF">HPBE_LOCUS14395</name>
</gene>
<dbReference type="OrthoDB" id="5881494at2759"/>
<proteinExistence type="predicted"/>
<dbReference type="AlphaFoldDB" id="A0A3P7ZII6"/>
<evidence type="ECO:0000313" key="2">
    <source>
        <dbReference type="Proteomes" id="UP000050761"/>
    </source>
</evidence>
<protein>
    <submittedName>
        <fullName evidence="3">Oxidored_molyb domain-containing protein</fullName>
    </submittedName>
</protein>
<evidence type="ECO:0000313" key="3">
    <source>
        <dbReference type="WBParaSite" id="HPBE_0001439401-mRNA-1"/>
    </source>
</evidence>
<dbReference type="Proteomes" id="UP000050761">
    <property type="component" value="Unassembled WGS sequence"/>
</dbReference>
<reference evidence="1 2" key="1">
    <citation type="submission" date="2018-11" db="EMBL/GenBank/DDBJ databases">
        <authorList>
            <consortium name="Pathogen Informatics"/>
        </authorList>
    </citation>
    <scope>NUCLEOTIDE SEQUENCE [LARGE SCALE GENOMIC DNA]</scope>
</reference>
<accession>A0A3P7ZII6</accession>
<keyword evidence="2" id="KW-1185">Reference proteome</keyword>
<dbReference type="WBParaSite" id="HPBE_0001439401-mRNA-1">
    <property type="protein sequence ID" value="HPBE_0001439401-mRNA-1"/>
    <property type="gene ID" value="HPBE_0001439401"/>
</dbReference>
<sequence length="195" mass="22480">MYTLLSKITTWIMRIEFHSRGEARRLLRTISVRPPSQMMLKEQSTGPDKRVLSPFIKPLKELRDGERVVAVKWIVYSADMEMVDNDMLEAIDTEAAIVQLTGTERSRDELWLANIIERYSAVKPHQVRCVRCNATEYLVERNESMNADIIYTFCPYLDLGSLFALAAAYPIWSPIIRSHMEKKKLDITLLVVSEG</sequence>
<evidence type="ECO:0000313" key="1">
    <source>
        <dbReference type="EMBL" id="VDO99510.1"/>
    </source>
</evidence>
<dbReference type="EMBL" id="UZAH01028345">
    <property type="protein sequence ID" value="VDO99510.1"/>
    <property type="molecule type" value="Genomic_DNA"/>
</dbReference>